<dbReference type="EMBL" id="VDCQ01000014">
    <property type="protein sequence ID" value="TNJ66023.1"/>
    <property type="molecule type" value="Genomic_DNA"/>
</dbReference>
<keyword evidence="2" id="KW-1185">Reference proteome</keyword>
<dbReference type="OrthoDB" id="2493425at2"/>
<dbReference type="AlphaFoldDB" id="A0A5C4TAE9"/>
<dbReference type="SUPFAM" id="SSF49785">
    <property type="entry name" value="Galactose-binding domain-like"/>
    <property type="match status" value="2"/>
</dbReference>
<organism evidence="1 2">
    <name type="scientific">Paenibacillus hemerocallicola</name>
    <dbReference type="NCBI Taxonomy" id="1172614"/>
    <lineage>
        <taxon>Bacteria</taxon>
        <taxon>Bacillati</taxon>
        <taxon>Bacillota</taxon>
        <taxon>Bacilli</taxon>
        <taxon>Bacillales</taxon>
        <taxon>Paenibacillaceae</taxon>
        <taxon>Paenibacillus</taxon>
    </lineage>
</organism>
<evidence type="ECO:0000313" key="2">
    <source>
        <dbReference type="Proteomes" id="UP000307943"/>
    </source>
</evidence>
<sequence length="685" mass="76219">MRKKRSWLRATAGGLAMIWGFLLIWSVPAQASGNLWYDKYVYFESLNGNRWYNLTNANALGWSEAYLLQTYLNVYEASEETQWLDKFVLHVDTIIGNATDLDGDGYLGWENYEASPAKLVNGDFETASPSDGSLPQNWSRTPSTVSGAAYRSNATGDYNSGAWGVVLTANGATYQSLTQSLASYDPEVVYTLRVNAKTDGSAAKGKAYVYDNTTSTVLAQVNVDNTQWKTYEFDFITPPAGHDLQIYLTHQDYGATNGKAYFDNVKVSGRFPYIGLDGNLGLSFSKFIKFVYGNDQLHGAYLAKATSYLNFLENNIVPRWQYSSYIGNTWVEPTPTTGYYIKPNNLVTFSNESTWKNPEGILPYNHFFMFSLMLNDLYDVTGNTAYKDKVDKINTFFKNNLQLQGTGYKWKYVVGGQTEDVGHGNLDVYSVLQLFNGGRIFDGTDMTRFTNTLVDNMWNQSLTDPKVGIVVDGSNNANTTKTLSLNAWTNLSQFDPLPWKIAAEQYRNLTRISSVGQALSLTEILKWDPEKLVNRGFELQSAGDGTLPARWHRSDATDVQAFRDSANNKSGSYGATLVAGGTTHQRLYQNWTDYTANANYTLTFDGKADSSGAGGKVTVYNETAGVEIASHTFYNTAWDAMSFSFNAPANATDEVRVYIGHGIETIAGAEAHFDNVKLRRTGDNW</sequence>
<reference evidence="1 2" key="1">
    <citation type="submission" date="2019-05" db="EMBL/GenBank/DDBJ databases">
        <title>We sequenced the genome of Paenibacillus hemerocallicola KCTC 33185 for further insight into its adaptation and study the phylogeny of Paenibacillus.</title>
        <authorList>
            <person name="Narsing Rao M.P."/>
        </authorList>
    </citation>
    <scope>NUCLEOTIDE SEQUENCE [LARGE SCALE GENOMIC DNA]</scope>
    <source>
        <strain evidence="1 2">KCTC 33185</strain>
    </source>
</reference>
<protein>
    <recommendedName>
        <fullName evidence="3">CBM-cenC domain-containing protein</fullName>
    </recommendedName>
</protein>
<proteinExistence type="predicted"/>
<dbReference type="Gene3D" id="2.60.120.260">
    <property type="entry name" value="Galactose-binding domain-like"/>
    <property type="match status" value="2"/>
</dbReference>
<dbReference type="InterPro" id="IPR008979">
    <property type="entry name" value="Galactose-bd-like_sf"/>
</dbReference>
<name>A0A5C4TAE9_9BACL</name>
<evidence type="ECO:0000313" key="1">
    <source>
        <dbReference type="EMBL" id="TNJ66023.1"/>
    </source>
</evidence>
<evidence type="ECO:0008006" key="3">
    <source>
        <dbReference type="Google" id="ProtNLM"/>
    </source>
</evidence>
<gene>
    <name evidence="1" type="ORF">FE784_12675</name>
</gene>
<dbReference type="RefSeq" id="WP_139602564.1">
    <property type="nucleotide sequence ID" value="NZ_VDCQ01000014.1"/>
</dbReference>
<dbReference type="Proteomes" id="UP000307943">
    <property type="component" value="Unassembled WGS sequence"/>
</dbReference>
<comment type="caution">
    <text evidence="1">The sequence shown here is derived from an EMBL/GenBank/DDBJ whole genome shotgun (WGS) entry which is preliminary data.</text>
</comment>
<accession>A0A5C4TAE9</accession>